<reference evidence="2 3" key="1">
    <citation type="submission" date="2015-11" db="EMBL/GenBank/DDBJ databases">
        <title>Expanding the genomic diversity of Burkholderia species for the development of highly accurate diagnostics.</title>
        <authorList>
            <person name="Sahl J."/>
            <person name="Keim P."/>
            <person name="Wagner D."/>
        </authorList>
    </citation>
    <scope>NUCLEOTIDE SEQUENCE [LARGE SCALE GENOMIC DNA]</scope>
    <source>
        <strain evidence="2 3">RF32-BP4</strain>
    </source>
</reference>
<gene>
    <name evidence="2" type="ORF">WI38_04700</name>
</gene>
<proteinExistence type="predicted"/>
<organism evidence="2 3">
    <name type="scientific">Burkholderia ubonensis</name>
    <dbReference type="NCBI Taxonomy" id="101571"/>
    <lineage>
        <taxon>Bacteria</taxon>
        <taxon>Pseudomonadati</taxon>
        <taxon>Pseudomonadota</taxon>
        <taxon>Betaproteobacteria</taxon>
        <taxon>Burkholderiales</taxon>
        <taxon>Burkholderiaceae</taxon>
        <taxon>Burkholderia</taxon>
        <taxon>Burkholderia cepacia complex</taxon>
    </lineage>
</organism>
<protein>
    <submittedName>
        <fullName evidence="2">Uncharacterized protein</fullName>
    </submittedName>
</protein>
<evidence type="ECO:0000313" key="2">
    <source>
        <dbReference type="EMBL" id="KUZ96070.1"/>
    </source>
</evidence>
<evidence type="ECO:0000256" key="1">
    <source>
        <dbReference type="SAM" id="Phobius"/>
    </source>
</evidence>
<feature type="transmembrane region" description="Helical" evidence="1">
    <location>
        <begin position="107"/>
        <end position="126"/>
    </location>
</feature>
<keyword evidence="1" id="KW-1133">Transmembrane helix</keyword>
<keyword evidence="1" id="KW-0812">Transmembrane</keyword>
<accession>A0A102LM72</accession>
<comment type="caution">
    <text evidence="2">The sequence shown here is derived from an EMBL/GenBank/DDBJ whole genome shotgun (WGS) entry which is preliminary data.</text>
</comment>
<keyword evidence="1" id="KW-0472">Membrane</keyword>
<sequence length="376" mass="41707">MLVVLEVGDYLTEEQAGQARQRLKDTPDEIPVSDDIRHLLDWLIVEGYTTAEAEAKATRNLMETRFDDIRAQLVLLQLLKDLDPTQFERRFDELVKLTQSEQKRRQAFIGLGGLAVALAIGAYLMWPASTPTCGASETVKALNSIMFDVRMDMIRKNTMATRDLGSETYPRISNHREIGYDESNRSRGCVADMGIADLHTNIGYVVRPNEKGKGDFVMQTFPPEYVIARYNERGLNPKLGAPVGREAISTAFMAGVVGFDSKVSRMSPSYGKPFPGDDTPTTMESSVLGVVPAADCKQIDSDHVSCPLLIDYRDRLLGAFGAPSMLQLKGDFTFVKDGSGWKTADDFSETLTKALVERRIAKVYGEEVADKMNAQK</sequence>
<dbReference type="Proteomes" id="UP000065521">
    <property type="component" value="Unassembled WGS sequence"/>
</dbReference>
<evidence type="ECO:0000313" key="3">
    <source>
        <dbReference type="Proteomes" id="UP000065521"/>
    </source>
</evidence>
<dbReference type="EMBL" id="LOTN01000004">
    <property type="protein sequence ID" value="KUZ96070.1"/>
    <property type="molecule type" value="Genomic_DNA"/>
</dbReference>
<dbReference type="AlphaFoldDB" id="A0A102LM72"/>
<name>A0A102LM72_9BURK</name>